<proteinExistence type="predicted"/>
<dbReference type="Pfam" id="PF13505">
    <property type="entry name" value="OMP_b-brl"/>
    <property type="match status" value="1"/>
</dbReference>
<evidence type="ECO:0000256" key="1">
    <source>
        <dbReference type="ARBA" id="ARBA00022729"/>
    </source>
</evidence>
<dbReference type="Proteomes" id="UP001230207">
    <property type="component" value="Unassembled WGS sequence"/>
</dbReference>
<protein>
    <submittedName>
        <fullName evidence="4">Opacity protein-like surface antigen</fullName>
    </submittedName>
</protein>
<feature type="domain" description="Outer membrane protein beta-barrel" evidence="3">
    <location>
        <begin position="8"/>
        <end position="226"/>
    </location>
</feature>
<sequence>MQKYLIALAAAMLASTSASAADLLYEEPPPVVVPMGGWYLRGDIGMSNQGLGRLEHPLFDDVEIHDMADGGDFGSAPTAQFGVGYQFNDWLRADGIVQYRGKAEFSGADRYGHNEDDGVVWDGTNAYSGEKSEWLLMANAYVDIGEWYGVTPYVGAGIGASRNTISNFRDVNFPTRGLAYADGAENWDLAWALHAGIAFKASDRLTLDFGYSYLDLGDGKTAKIHTYDDSVTNTPMTFKNITSHDFKMGMRYALQ</sequence>
<dbReference type="EMBL" id="JAUSVF010000001">
    <property type="protein sequence ID" value="MDQ0321758.1"/>
    <property type="molecule type" value="Genomic_DNA"/>
</dbReference>
<evidence type="ECO:0000313" key="5">
    <source>
        <dbReference type="Proteomes" id="UP001230207"/>
    </source>
</evidence>
<keyword evidence="5" id="KW-1185">Reference proteome</keyword>
<reference evidence="4 5" key="1">
    <citation type="submission" date="2023-07" db="EMBL/GenBank/DDBJ databases">
        <title>Genomic Encyclopedia of Type Strains, Phase IV (KMG-IV): sequencing the most valuable type-strain genomes for metagenomic binning, comparative biology and taxonomic classification.</title>
        <authorList>
            <person name="Goeker M."/>
        </authorList>
    </citation>
    <scope>NUCLEOTIDE SEQUENCE [LARGE SCALE GENOMIC DNA]</scope>
    <source>
        <strain evidence="4 5">DSM 1112</strain>
    </source>
</reference>
<evidence type="ECO:0000313" key="4">
    <source>
        <dbReference type="EMBL" id="MDQ0321758.1"/>
    </source>
</evidence>
<feature type="chain" id="PRO_5046982144" evidence="2">
    <location>
        <begin position="21"/>
        <end position="255"/>
    </location>
</feature>
<dbReference type="SUPFAM" id="SSF56925">
    <property type="entry name" value="OMPA-like"/>
    <property type="match status" value="1"/>
</dbReference>
<name>A0ABU0BUW1_9HYPH</name>
<evidence type="ECO:0000256" key="2">
    <source>
        <dbReference type="SAM" id="SignalP"/>
    </source>
</evidence>
<dbReference type="RefSeq" id="WP_307232609.1">
    <property type="nucleotide sequence ID" value="NZ_JAUSVF010000001.1"/>
</dbReference>
<comment type="caution">
    <text evidence="4">The sequence shown here is derived from an EMBL/GenBank/DDBJ whole genome shotgun (WGS) entry which is preliminary data.</text>
</comment>
<gene>
    <name evidence="4" type="ORF">QO002_003896</name>
</gene>
<dbReference type="InterPro" id="IPR027385">
    <property type="entry name" value="Beta-barrel_OMP"/>
</dbReference>
<keyword evidence="1 2" id="KW-0732">Signal</keyword>
<feature type="signal peptide" evidence="2">
    <location>
        <begin position="1"/>
        <end position="20"/>
    </location>
</feature>
<evidence type="ECO:0000259" key="3">
    <source>
        <dbReference type="Pfam" id="PF13505"/>
    </source>
</evidence>
<dbReference type="Gene3D" id="2.40.160.20">
    <property type="match status" value="1"/>
</dbReference>
<accession>A0ABU0BUW1</accession>
<dbReference type="InterPro" id="IPR011250">
    <property type="entry name" value="OMP/PagP_B-barrel"/>
</dbReference>
<organism evidence="4 5">
    <name type="scientific">Pararhizobium capsulatum DSM 1112</name>
    <dbReference type="NCBI Taxonomy" id="1121113"/>
    <lineage>
        <taxon>Bacteria</taxon>
        <taxon>Pseudomonadati</taxon>
        <taxon>Pseudomonadota</taxon>
        <taxon>Alphaproteobacteria</taxon>
        <taxon>Hyphomicrobiales</taxon>
        <taxon>Rhizobiaceae</taxon>
        <taxon>Rhizobium/Agrobacterium group</taxon>
        <taxon>Pararhizobium</taxon>
    </lineage>
</organism>